<keyword evidence="5" id="KW-1185">Reference proteome</keyword>
<feature type="non-terminal residue" evidence="4">
    <location>
        <position position="1"/>
    </location>
</feature>
<keyword evidence="1" id="KW-0732">Signal</keyword>
<evidence type="ECO:0000313" key="5">
    <source>
        <dbReference type="Proteomes" id="UP000696294"/>
    </source>
</evidence>
<dbReference type="PANTHER" id="PTHR46943">
    <property type="entry name" value="PENTRAXIN-RELATED PROTEIN PTX3"/>
    <property type="match status" value="1"/>
</dbReference>
<comment type="caution">
    <text evidence="4">The sequence shown here is derived from an EMBL/GenBank/DDBJ whole genome shotgun (WGS) entry which is preliminary data.</text>
</comment>
<evidence type="ECO:0000256" key="2">
    <source>
        <dbReference type="ARBA" id="ARBA00023157"/>
    </source>
</evidence>
<evidence type="ECO:0000313" key="4">
    <source>
        <dbReference type="EMBL" id="NJP94871.1"/>
    </source>
</evidence>
<dbReference type="RefSeq" id="WP_168016079.1">
    <property type="nucleotide sequence ID" value="NZ_JAATEP010000032.1"/>
</dbReference>
<dbReference type="SMART" id="SM00560">
    <property type="entry name" value="LamGL"/>
    <property type="match status" value="3"/>
</dbReference>
<feature type="domain" description="LamG-like jellyroll fold" evidence="3">
    <location>
        <begin position="856"/>
        <end position="1031"/>
    </location>
</feature>
<sequence>AEFVVRNTWSASCTERGVQVWRTKGISSSTTWNTQDTSGFWLDKLDTRSFAYGYDGCAAKDAEFDVRSAVQLAAKSNWSTLTFGMRATDEDDAYGWKRFSDDAYLRVRYNRPPPQLKMSQLTMEYGGICKRPPDAPYVRTLGKIYANHVTDPDGDEVSVEFRAEWEGGSWSPTKRLTGPKKSGSDFVITLPSTIPKNVQVHWFARVYDGLRYSPWSHEGSPTSCYFTYDPTAPKAPTVSSPEYPPFDTEDPNAPWYDGMGQYGGFTLKSGDTGVVKYWWGLNVDASSDHAIATTAGADKTIKLLPAQIGLNTLYVRSFDAAGNASAPYSYRFRVRSGQQERAAWQLDENAGATQAAGAGAEWPAALQGGLTPGGEGVAGAGGLHLDGVDDHAATEAPALDTSRSFSVSLWARLPADRAPTAMTAISQTGVNTSGFQLTYLGTGWTFMTHAVDAAAAPEVKAVQPPCPSGDTACEASRLGVWTHLVGVFDNAEQQIKLYVNGVQAGQAGYSRPWDARGRTVLGAEGMRHDWVRSFFAGDLDEVQLFDYQLPDDQILRLSGKQPVTTNRPAKLVWNLDEDAGQPHVTGRPQQASAALRGGARAGVLGVRGQALELDGTDDYAAVGRPMVDTAQSFTVSAWAWVPPDKEARSMSVIGQAGVNHRGFELYHSSASGWVFMRADADSSAATPIRAVQDPCGDGTVTCVDAGLGEWSHVVGVYDRDAAVIQLYVNGELRATRPFTTPWYAGGELTMGAAGPVGGSAGPVSFLRGKLDDLRLYDRVLSAGEVSQLFRQRPVVTARWKLMAADGTLTRDDTEPRNDLTLKNGATVAPGFIDGQLTLNGAGQYAVTAATPVDTSGSFTLALWAKASSFPKEQTAVLTVPGVKQSAITLRYVPPPPSDDPEDTPTDPGRWQVTMADADTDGALVAQAEHGQFYGPTDPTHLAVVYDAFANELTLYVDGEAQGLGCADDDDDGEQDDPACEAQLSWTDNTRTFKATQPLQLGRAKTGASTWGEYWPGLISDVWTFQGALSELQVAHLAVGQPGLPSQVPGN</sequence>
<evidence type="ECO:0000259" key="3">
    <source>
        <dbReference type="SMART" id="SM00560"/>
    </source>
</evidence>
<dbReference type="Gene3D" id="2.60.120.200">
    <property type="match status" value="3"/>
</dbReference>
<organism evidence="4 5">
    <name type="scientific">Nonomuraea composti</name>
    <dbReference type="NCBI Taxonomy" id="2720023"/>
    <lineage>
        <taxon>Bacteria</taxon>
        <taxon>Bacillati</taxon>
        <taxon>Actinomycetota</taxon>
        <taxon>Actinomycetes</taxon>
        <taxon>Streptosporangiales</taxon>
        <taxon>Streptosporangiaceae</taxon>
        <taxon>Nonomuraea</taxon>
    </lineage>
</organism>
<name>A0ABX1BBD5_9ACTN</name>
<feature type="domain" description="LamG-like jellyroll fold" evidence="3">
    <location>
        <begin position="631"/>
        <end position="783"/>
    </location>
</feature>
<dbReference type="InterPro" id="IPR042837">
    <property type="entry name" value="PTX3"/>
</dbReference>
<dbReference type="Proteomes" id="UP000696294">
    <property type="component" value="Unassembled WGS sequence"/>
</dbReference>
<dbReference type="EMBL" id="JAATEP010000032">
    <property type="protein sequence ID" value="NJP94871.1"/>
    <property type="molecule type" value="Genomic_DNA"/>
</dbReference>
<proteinExistence type="predicted"/>
<accession>A0ABX1BBD5</accession>
<evidence type="ECO:0000256" key="1">
    <source>
        <dbReference type="ARBA" id="ARBA00022729"/>
    </source>
</evidence>
<protein>
    <submittedName>
        <fullName evidence="4">LamG domain-containing protein</fullName>
    </submittedName>
</protein>
<dbReference type="InterPro" id="IPR006558">
    <property type="entry name" value="LamG-like"/>
</dbReference>
<feature type="domain" description="LamG-like jellyroll fold" evidence="3">
    <location>
        <begin position="403"/>
        <end position="552"/>
    </location>
</feature>
<dbReference type="Pfam" id="PF13385">
    <property type="entry name" value="Laminin_G_3"/>
    <property type="match status" value="3"/>
</dbReference>
<reference evidence="4 5" key="1">
    <citation type="submission" date="2020-03" db="EMBL/GenBank/DDBJ databases">
        <title>WGS of actinomycetes isolated from Thailand.</title>
        <authorList>
            <person name="Thawai C."/>
        </authorList>
    </citation>
    <scope>NUCLEOTIDE SEQUENCE [LARGE SCALE GENOMIC DNA]</scope>
    <source>
        <strain evidence="4 5">FMUSA5-5</strain>
    </source>
</reference>
<dbReference type="PANTHER" id="PTHR46943:SF1">
    <property type="entry name" value="PENTRAXIN-RELATED PROTEIN PTX3"/>
    <property type="match status" value="1"/>
</dbReference>
<keyword evidence="2" id="KW-1015">Disulfide bond</keyword>
<gene>
    <name evidence="4" type="ORF">HCN51_36485</name>
</gene>
<dbReference type="InterPro" id="IPR013320">
    <property type="entry name" value="ConA-like_dom_sf"/>
</dbReference>
<dbReference type="SUPFAM" id="SSF49899">
    <property type="entry name" value="Concanavalin A-like lectins/glucanases"/>
    <property type="match status" value="3"/>
</dbReference>